<dbReference type="InterPro" id="IPR017459">
    <property type="entry name" value="Glycosyl_Trfase_fam3_N_dom"/>
</dbReference>
<feature type="binding site" evidence="9">
    <location>
        <position position="225"/>
    </location>
    <ligand>
        <name>Mg(2+)</name>
        <dbReference type="ChEBI" id="CHEBI:18420"/>
        <label>2</label>
    </ligand>
</feature>
<feature type="domain" description="Glycosyl transferase family 3" evidence="10">
    <location>
        <begin position="73"/>
        <end position="324"/>
    </location>
</feature>
<feature type="binding site" evidence="9">
    <location>
        <position position="110"/>
    </location>
    <ligand>
        <name>anthranilate</name>
        <dbReference type="ChEBI" id="CHEBI:16567"/>
        <label>1</label>
    </ligand>
</feature>
<comment type="subunit">
    <text evidence="9">Homodimer.</text>
</comment>
<evidence type="ECO:0000256" key="5">
    <source>
        <dbReference type="ARBA" id="ARBA00022822"/>
    </source>
</evidence>
<gene>
    <name evidence="9 12" type="primary">trpD</name>
    <name evidence="12" type="ORF">IAA37_02890</name>
</gene>
<dbReference type="InterPro" id="IPR036320">
    <property type="entry name" value="Glycosyl_Trfase_fam3_N_dom_sf"/>
</dbReference>
<feature type="binding site" evidence="9">
    <location>
        <position position="225"/>
    </location>
    <ligand>
        <name>Mg(2+)</name>
        <dbReference type="ChEBI" id="CHEBI:18420"/>
        <label>1</label>
    </ligand>
</feature>
<feature type="binding site" evidence="9">
    <location>
        <position position="119"/>
    </location>
    <ligand>
        <name>5-phospho-alpha-D-ribose 1-diphosphate</name>
        <dbReference type="ChEBI" id="CHEBI:58017"/>
    </ligand>
</feature>
<evidence type="ECO:0000313" key="13">
    <source>
        <dbReference type="Proteomes" id="UP000823877"/>
    </source>
</evidence>
<organism evidence="12 13">
    <name type="scientific">Candidatus Eubacterium faecale</name>
    <dbReference type="NCBI Taxonomy" id="2838568"/>
    <lineage>
        <taxon>Bacteria</taxon>
        <taxon>Bacillati</taxon>
        <taxon>Bacillota</taxon>
        <taxon>Clostridia</taxon>
        <taxon>Eubacteriales</taxon>
        <taxon>Eubacteriaceae</taxon>
        <taxon>Eubacterium</taxon>
    </lineage>
</organism>
<reference evidence="12" key="1">
    <citation type="journal article" date="2021" name="PeerJ">
        <title>Extensive microbial diversity within the chicken gut microbiome revealed by metagenomics and culture.</title>
        <authorList>
            <person name="Gilroy R."/>
            <person name="Ravi A."/>
            <person name="Getino M."/>
            <person name="Pursley I."/>
            <person name="Horton D.L."/>
            <person name="Alikhan N.F."/>
            <person name="Baker D."/>
            <person name="Gharbi K."/>
            <person name="Hall N."/>
            <person name="Watson M."/>
            <person name="Adriaenssens E.M."/>
            <person name="Foster-Nyarko E."/>
            <person name="Jarju S."/>
            <person name="Secka A."/>
            <person name="Antonio M."/>
            <person name="Oren A."/>
            <person name="Chaudhuri R.R."/>
            <person name="La Ragione R."/>
            <person name="Hildebrand F."/>
            <person name="Pallen M.J."/>
        </authorList>
    </citation>
    <scope>NUCLEOTIDE SEQUENCE</scope>
    <source>
        <strain evidence="12">CHK188-16595</strain>
    </source>
</reference>
<dbReference type="Proteomes" id="UP000823877">
    <property type="component" value="Unassembled WGS sequence"/>
</dbReference>
<feature type="binding site" evidence="9">
    <location>
        <begin position="107"/>
        <end position="115"/>
    </location>
    <ligand>
        <name>5-phospho-alpha-D-ribose 1-diphosphate</name>
        <dbReference type="ChEBI" id="CHEBI:58017"/>
    </ligand>
</feature>
<evidence type="ECO:0000256" key="7">
    <source>
        <dbReference type="ARBA" id="ARBA00052328"/>
    </source>
</evidence>
<dbReference type="SUPFAM" id="SSF52418">
    <property type="entry name" value="Nucleoside phosphorylase/phosphoribosyltransferase catalytic domain"/>
    <property type="match status" value="1"/>
</dbReference>
<comment type="cofactor">
    <cofactor evidence="9">
        <name>Mg(2+)</name>
        <dbReference type="ChEBI" id="CHEBI:18420"/>
    </cofactor>
    <text evidence="9">Binds 2 magnesium ions per monomer.</text>
</comment>
<reference evidence="12" key="2">
    <citation type="submission" date="2021-04" db="EMBL/GenBank/DDBJ databases">
        <authorList>
            <person name="Gilroy R."/>
        </authorList>
    </citation>
    <scope>NUCLEOTIDE SEQUENCE</scope>
    <source>
        <strain evidence="12">CHK188-16595</strain>
    </source>
</reference>
<dbReference type="GO" id="GO:0005829">
    <property type="term" value="C:cytosol"/>
    <property type="evidence" value="ECO:0007669"/>
    <property type="project" value="TreeGrafter"/>
</dbReference>
<accession>A0A9D2MIE3</accession>
<keyword evidence="2 9" id="KW-0028">Amino-acid biosynthesis</keyword>
<dbReference type="EC" id="2.4.2.18" evidence="9"/>
<evidence type="ECO:0000259" key="11">
    <source>
        <dbReference type="Pfam" id="PF02885"/>
    </source>
</evidence>
<dbReference type="FunFam" id="3.40.1030.10:FF:000002">
    <property type="entry name" value="Anthranilate phosphoribosyltransferase"/>
    <property type="match status" value="1"/>
</dbReference>
<feature type="binding site" evidence="9">
    <location>
        <position position="224"/>
    </location>
    <ligand>
        <name>Mg(2+)</name>
        <dbReference type="ChEBI" id="CHEBI:18420"/>
        <label>2</label>
    </ligand>
</feature>
<keyword evidence="4 9" id="KW-0808">Transferase</keyword>
<dbReference type="EMBL" id="DWXN01000005">
    <property type="protein sequence ID" value="HJB74604.1"/>
    <property type="molecule type" value="Genomic_DNA"/>
</dbReference>
<comment type="function">
    <text evidence="9">Catalyzes the transfer of the phosphoribosyl group of 5-phosphorylribose-1-pyrophosphate (PRPP) to anthranilate to yield N-(5'-phosphoribosyl)-anthranilate (PRA).</text>
</comment>
<dbReference type="AlphaFoldDB" id="A0A9D2MIE3"/>
<comment type="similarity">
    <text evidence="9">Belongs to the anthranilate phosphoribosyltransferase family.</text>
</comment>
<name>A0A9D2MIE3_9FIRM</name>
<feature type="domain" description="Glycosyl transferase family 3 N-terminal" evidence="11">
    <location>
        <begin position="3"/>
        <end position="65"/>
    </location>
</feature>
<dbReference type="GO" id="GO:0000287">
    <property type="term" value="F:magnesium ion binding"/>
    <property type="evidence" value="ECO:0007669"/>
    <property type="project" value="UniProtKB-UniRule"/>
</dbReference>
<feature type="binding site" evidence="9">
    <location>
        <position position="165"/>
    </location>
    <ligand>
        <name>anthranilate</name>
        <dbReference type="ChEBI" id="CHEBI:16567"/>
        <label>2</label>
    </ligand>
</feature>
<dbReference type="GO" id="GO:0004048">
    <property type="term" value="F:anthranilate phosphoribosyltransferase activity"/>
    <property type="evidence" value="ECO:0007669"/>
    <property type="project" value="UniProtKB-UniRule"/>
</dbReference>
<comment type="caution">
    <text evidence="9">Lacks conserved residue(s) required for the propagation of feature annotation.</text>
</comment>
<dbReference type="InterPro" id="IPR035902">
    <property type="entry name" value="Nuc_phospho_transferase"/>
</dbReference>
<dbReference type="Pfam" id="PF02885">
    <property type="entry name" value="Glycos_trans_3N"/>
    <property type="match status" value="1"/>
</dbReference>
<feature type="binding site" evidence="9">
    <location>
        <begin position="89"/>
        <end position="92"/>
    </location>
    <ligand>
        <name>5-phospho-alpha-D-ribose 1-diphosphate</name>
        <dbReference type="ChEBI" id="CHEBI:58017"/>
    </ligand>
</feature>
<evidence type="ECO:0000256" key="3">
    <source>
        <dbReference type="ARBA" id="ARBA00022676"/>
    </source>
</evidence>
<dbReference type="PANTHER" id="PTHR43285">
    <property type="entry name" value="ANTHRANILATE PHOSPHORIBOSYLTRANSFERASE"/>
    <property type="match status" value="1"/>
</dbReference>
<dbReference type="Gene3D" id="1.20.970.10">
    <property type="entry name" value="Transferase, Pyrimidine Nucleoside Phosphorylase, Chain C"/>
    <property type="match status" value="1"/>
</dbReference>
<dbReference type="SUPFAM" id="SSF47648">
    <property type="entry name" value="Nucleoside phosphorylase/phosphoribosyltransferase N-terminal domain"/>
    <property type="match status" value="1"/>
</dbReference>
<evidence type="ECO:0000256" key="8">
    <source>
        <dbReference type="ARBA" id="ARBA00061188"/>
    </source>
</evidence>
<comment type="similarity">
    <text evidence="8">In the C-terminal section; belongs to the anthranilate phosphoribosyltransferase family.</text>
</comment>
<comment type="pathway">
    <text evidence="1 9">Amino-acid biosynthesis; L-tryptophan biosynthesis; L-tryptophan from chorismate: step 2/5.</text>
</comment>
<dbReference type="Pfam" id="PF00591">
    <property type="entry name" value="Glycos_transf_3"/>
    <property type="match status" value="1"/>
</dbReference>
<keyword evidence="9" id="KW-0479">Metal-binding</keyword>
<dbReference type="NCBIfam" id="TIGR01245">
    <property type="entry name" value="trpD"/>
    <property type="match status" value="1"/>
</dbReference>
<feature type="binding site" evidence="9">
    <location>
        <position position="79"/>
    </location>
    <ligand>
        <name>anthranilate</name>
        <dbReference type="ChEBI" id="CHEBI:16567"/>
        <label>1</label>
    </ligand>
</feature>
<evidence type="ECO:0000256" key="4">
    <source>
        <dbReference type="ARBA" id="ARBA00022679"/>
    </source>
</evidence>
<feature type="binding site" evidence="9">
    <location>
        <position position="87"/>
    </location>
    <ligand>
        <name>5-phospho-alpha-D-ribose 1-diphosphate</name>
        <dbReference type="ChEBI" id="CHEBI:58017"/>
    </ligand>
</feature>
<keyword evidence="9" id="KW-0460">Magnesium</keyword>
<dbReference type="PANTHER" id="PTHR43285:SF2">
    <property type="entry name" value="ANTHRANILATE PHOSPHORIBOSYLTRANSFERASE"/>
    <property type="match status" value="1"/>
</dbReference>
<dbReference type="Gene3D" id="3.40.1030.10">
    <property type="entry name" value="Nucleoside phosphorylase/phosphoribosyltransferase catalytic domain"/>
    <property type="match status" value="1"/>
</dbReference>
<proteinExistence type="inferred from homology"/>
<evidence type="ECO:0000256" key="1">
    <source>
        <dbReference type="ARBA" id="ARBA00004907"/>
    </source>
</evidence>
<dbReference type="HAMAP" id="MF_00211">
    <property type="entry name" value="TrpD"/>
    <property type="match status" value="1"/>
</dbReference>
<evidence type="ECO:0000256" key="6">
    <source>
        <dbReference type="ARBA" id="ARBA00023141"/>
    </source>
</evidence>
<comment type="caution">
    <text evidence="12">The sequence shown here is derived from an EMBL/GenBank/DDBJ whole genome shotgun (WGS) entry which is preliminary data.</text>
</comment>
<feature type="binding site" evidence="9">
    <location>
        <position position="91"/>
    </location>
    <ligand>
        <name>Mg(2+)</name>
        <dbReference type="ChEBI" id="CHEBI:18420"/>
        <label>1</label>
    </ligand>
</feature>
<evidence type="ECO:0000313" key="12">
    <source>
        <dbReference type="EMBL" id="HJB74604.1"/>
    </source>
</evidence>
<feature type="binding site" evidence="9">
    <location>
        <begin position="82"/>
        <end position="83"/>
    </location>
    <ligand>
        <name>5-phospho-alpha-D-ribose 1-diphosphate</name>
        <dbReference type="ChEBI" id="CHEBI:58017"/>
    </ligand>
</feature>
<sequence length="337" mass="35689">MIKTLLSKVASKEDLSYNEAKTAVKEIMSGECTPEMVSAFLTALAMKGETDEEIAGCADGMRSRALKMDTDCDTLDIVGTGGDRSHSFNISTTAAFVLAGAGVKIAKHGNRAASSSSGAADCLEALGVKITAAPEVMEKALEEDNISFLFAQKYHSAMKYVGPVRKEIGIRTVFNILGPLTNPAGAKMMVLGVFSEDFVSKVANALVKLGVTDALVVYGNDCLDEVSACGETSVAEVRNGRIKYYTITPEQFGYKRCKKEELLGGTPAENAAITRAVLSGGGTYAQRLAVVMNAGAGIYVAEKGNVTPEEAVKRAEEVIDSKKALKALDDFIRITNA</sequence>
<evidence type="ECO:0000256" key="9">
    <source>
        <dbReference type="HAMAP-Rule" id="MF_00211"/>
    </source>
</evidence>
<keyword evidence="3 9" id="KW-0328">Glycosyltransferase</keyword>
<dbReference type="GO" id="GO:0000162">
    <property type="term" value="P:L-tryptophan biosynthetic process"/>
    <property type="evidence" value="ECO:0007669"/>
    <property type="project" value="UniProtKB-UniRule"/>
</dbReference>
<dbReference type="InterPro" id="IPR000312">
    <property type="entry name" value="Glycosyl_Trfase_fam3"/>
</dbReference>
<dbReference type="InterPro" id="IPR005940">
    <property type="entry name" value="Anthranilate_Pribosyl_Tfrase"/>
</dbReference>
<evidence type="ECO:0000256" key="2">
    <source>
        <dbReference type="ARBA" id="ARBA00022605"/>
    </source>
</evidence>
<feature type="binding site" evidence="9">
    <location>
        <position position="79"/>
    </location>
    <ligand>
        <name>5-phospho-alpha-D-ribose 1-diphosphate</name>
        <dbReference type="ChEBI" id="CHEBI:58017"/>
    </ligand>
</feature>
<comment type="catalytic activity">
    <reaction evidence="7 9">
        <text>N-(5-phospho-beta-D-ribosyl)anthranilate + diphosphate = 5-phospho-alpha-D-ribose 1-diphosphate + anthranilate</text>
        <dbReference type="Rhea" id="RHEA:11768"/>
        <dbReference type="ChEBI" id="CHEBI:16567"/>
        <dbReference type="ChEBI" id="CHEBI:18277"/>
        <dbReference type="ChEBI" id="CHEBI:33019"/>
        <dbReference type="ChEBI" id="CHEBI:58017"/>
        <dbReference type="EC" id="2.4.2.18"/>
    </reaction>
</comment>
<keyword evidence="5 9" id="KW-0822">Tryptophan biosynthesis</keyword>
<protein>
    <recommendedName>
        <fullName evidence="9">Anthranilate phosphoribosyltransferase</fullName>
        <ecNumber evidence="9">2.4.2.18</ecNumber>
    </recommendedName>
</protein>
<evidence type="ECO:0000259" key="10">
    <source>
        <dbReference type="Pfam" id="PF00591"/>
    </source>
</evidence>
<keyword evidence="6 9" id="KW-0057">Aromatic amino acid biosynthesis</keyword>